<dbReference type="PROSITE" id="PS51257">
    <property type="entry name" value="PROKAR_LIPOPROTEIN"/>
    <property type="match status" value="1"/>
</dbReference>
<keyword evidence="3" id="KW-1185">Reference proteome</keyword>
<dbReference type="InterPro" id="IPR038707">
    <property type="entry name" value="TraQ_sf"/>
</dbReference>
<feature type="chain" id="PRO_5018131234" evidence="1">
    <location>
        <begin position="24"/>
        <end position="147"/>
    </location>
</feature>
<evidence type="ECO:0000313" key="2">
    <source>
        <dbReference type="EMBL" id="RRD92474.1"/>
    </source>
</evidence>
<sequence>MKTTILSAIRMFGVLSLSMILLSSCNRDLDVQNVFPFEVHTMPFPMSLEEGETIEVRTTLKPFRQFDQTTYTLRYFQYEGKGFLRIGRGGKALVPNDRYPIKEGDFRLYYTSQGAERHQLELVFEDNHGQSRTIKLNFNHKEKKSDR</sequence>
<feature type="signal peptide" evidence="1">
    <location>
        <begin position="1"/>
        <end position="23"/>
    </location>
</feature>
<evidence type="ECO:0000313" key="3">
    <source>
        <dbReference type="Proteomes" id="UP000279562"/>
    </source>
</evidence>
<dbReference type="InterPro" id="IPR024355">
    <property type="entry name" value="TraQ_bacteroidetes"/>
</dbReference>
<keyword evidence="1" id="KW-0732">Signal</keyword>
<proteinExistence type="predicted"/>
<dbReference type="Gene3D" id="2.60.40.2410">
    <property type="entry name" value="Uncharacterised protein PF12988, DUF3872"/>
    <property type="match status" value="1"/>
</dbReference>
<dbReference type="Proteomes" id="UP000279562">
    <property type="component" value="Unassembled WGS sequence"/>
</dbReference>
<dbReference type="Pfam" id="PF12988">
    <property type="entry name" value="TraQ_transposon"/>
    <property type="match status" value="1"/>
</dbReference>
<accession>A0A3P2AAN3</accession>
<gene>
    <name evidence="2" type="ORF">EII33_03980</name>
</gene>
<dbReference type="GeneID" id="57240158"/>
<dbReference type="RefSeq" id="WP_036846929.1">
    <property type="nucleotide sequence ID" value="NZ_RQYF01000010.1"/>
</dbReference>
<organism evidence="2 3">
    <name type="scientific">Prevotella heparinolytica</name>
    <dbReference type="NCBI Taxonomy" id="28113"/>
    <lineage>
        <taxon>Bacteria</taxon>
        <taxon>Pseudomonadati</taxon>
        <taxon>Bacteroidota</taxon>
        <taxon>Bacteroidia</taxon>
        <taxon>Bacteroidales</taxon>
        <taxon>Bacteroidaceae</taxon>
        <taxon>Bacteroides</taxon>
    </lineage>
</organism>
<protein>
    <submittedName>
        <fullName evidence="2">DUF3872 domain-containing protein</fullName>
    </submittedName>
</protein>
<dbReference type="EMBL" id="RQYF01000010">
    <property type="protein sequence ID" value="RRD92474.1"/>
    <property type="molecule type" value="Genomic_DNA"/>
</dbReference>
<evidence type="ECO:0000256" key="1">
    <source>
        <dbReference type="SAM" id="SignalP"/>
    </source>
</evidence>
<comment type="caution">
    <text evidence="2">The sequence shown here is derived from an EMBL/GenBank/DDBJ whole genome shotgun (WGS) entry which is preliminary data.</text>
</comment>
<reference evidence="2 3" key="1">
    <citation type="submission" date="2018-11" db="EMBL/GenBank/DDBJ databases">
        <title>Genomes From Bacteria Associated with the Canine Oral Cavity: a Test Case for Automated Genome-Based Taxonomic Assignment.</title>
        <authorList>
            <person name="Coil D.A."/>
            <person name="Jospin G."/>
            <person name="Darling A.E."/>
            <person name="Wallis C."/>
            <person name="Davis I.J."/>
            <person name="Harris S."/>
            <person name="Eisen J.A."/>
            <person name="Holcombe L.J."/>
            <person name="O'Flynn C."/>
        </authorList>
    </citation>
    <scope>NUCLEOTIDE SEQUENCE [LARGE SCALE GENOMIC DNA]</scope>
    <source>
        <strain evidence="2 3">OH1047_COT-310</strain>
    </source>
</reference>
<dbReference type="AlphaFoldDB" id="A0A3P2AAN3"/>
<name>A0A3P2AAN3_9BACE</name>